<name>A0A0D2NTL8_HYPSF</name>
<keyword evidence="3" id="KW-1185">Reference proteome</keyword>
<organism evidence="2 3">
    <name type="scientific">Hypholoma sublateritium (strain FD-334 SS-4)</name>
    <dbReference type="NCBI Taxonomy" id="945553"/>
    <lineage>
        <taxon>Eukaryota</taxon>
        <taxon>Fungi</taxon>
        <taxon>Dikarya</taxon>
        <taxon>Basidiomycota</taxon>
        <taxon>Agaricomycotina</taxon>
        <taxon>Agaricomycetes</taxon>
        <taxon>Agaricomycetidae</taxon>
        <taxon>Agaricales</taxon>
        <taxon>Agaricineae</taxon>
        <taxon>Strophariaceae</taxon>
        <taxon>Hypholoma</taxon>
    </lineage>
</organism>
<dbReference type="EMBL" id="KN817552">
    <property type="protein sequence ID" value="KJA22174.1"/>
    <property type="molecule type" value="Genomic_DNA"/>
</dbReference>
<dbReference type="AlphaFoldDB" id="A0A0D2NTL8"/>
<protein>
    <submittedName>
        <fullName evidence="2">Uncharacterized protein</fullName>
    </submittedName>
</protein>
<reference evidence="3" key="1">
    <citation type="submission" date="2014-04" db="EMBL/GenBank/DDBJ databases">
        <title>Evolutionary Origins and Diversification of the Mycorrhizal Mutualists.</title>
        <authorList>
            <consortium name="DOE Joint Genome Institute"/>
            <consortium name="Mycorrhizal Genomics Consortium"/>
            <person name="Kohler A."/>
            <person name="Kuo A."/>
            <person name="Nagy L.G."/>
            <person name="Floudas D."/>
            <person name="Copeland A."/>
            <person name="Barry K.W."/>
            <person name="Cichocki N."/>
            <person name="Veneault-Fourrey C."/>
            <person name="LaButti K."/>
            <person name="Lindquist E.A."/>
            <person name="Lipzen A."/>
            <person name="Lundell T."/>
            <person name="Morin E."/>
            <person name="Murat C."/>
            <person name="Riley R."/>
            <person name="Ohm R."/>
            <person name="Sun H."/>
            <person name="Tunlid A."/>
            <person name="Henrissat B."/>
            <person name="Grigoriev I.V."/>
            <person name="Hibbett D.S."/>
            <person name="Martin F."/>
        </authorList>
    </citation>
    <scope>NUCLEOTIDE SEQUENCE [LARGE SCALE GENOMIC DNA]</scope>
    <source>
        <strain evidence="3">FD-334 SS-4</strain>
    </source>
</reference>
<proteinExistence type="predicted"/>
<dbReference type="OrthoDB" id="3250441at2759"/>
<keyword evidence="1" id="KW-0812">Transmembrane</keyword>
<evidence type="ECO:0000313" key="3">
    <source>
        <dbReference type="Proteomes" id="UP000054270"/>
    </source>
</evidence>
<keyword evidence="1" id="KW-1133">Transmembrane helix</keyword>
<gene>
    <name evidence="2" type="ORF">HYPSUDRAFT_669213</name>
</gene>
<accession>A0A0D2NTL8</accession>
<evidence type="ECO:0000313" key="2">
    <source>
        <dbReference type="EMBL" id="KJA22174.1"/>
    </source>
</evidence>
<evidence type="ECO:0000256" key="1">
    <source>
        <dbReference type="SAM" id="Phobius"/>
    </source>
</evidence>
<feature type="transmembrane region" description="Helical" evidence="1">
    <location>
        <begin position="234"/>
        <end position="259"/>
    </location>
</feature>
<sequence>MCAAVLHSSLAGFPRLPHWHSWTIPDDRSPFVGPRLHEIAKVFRVLKECLADLERYYSELTAPIPPASRNLLQHQPLGTSDTSPSALFPHFQKFTHATTRHCVELEYTQRLLPQYTDKAIFKALARSSDSHVASTVVVKFTPTYCQKAHDLLQKNSLAPHLWHRKNEETLGIFLTVKTLMSCGTPYGYCTKITWSLGTLEVRTSSYPVKASPCSLIVTSQAEQGKRPIRPTLMWMPPLTGIQMFAVVGSFIVTTICLCLTI</sequence>
<dbReference type="Proteomes" id="UP000054270">
    <property type="component" value="Unassembled WGS sequence"/>
</dbReference>
<keyword evidence="1" id="KW-0472">Membrane</keyword>